<dbReference type="VEuPathDB" id="VectorBase:CSON011004"/>
<reference evidence="2" key="1">
    <citation type="submission" date="2018-04" db="EMBL/GenBank/DDBJ databases">
        <authorList>
            <person name="Go L.Y."/>
            <person name="Mitchell J.A."/>
        </authorList>
    </citation>
    <scope>NUCLEOTIDE SEQUENCE</scope>
    <source>
        <tissue evidence="2">Whole organism</tissue>
    </source>
</reference>
<feature type="chain" id="PRO_5036062103" evidence="1">
    <location>
        <begin position="21"/>
        <end position="60"/>
    </location>
</feature>
<feature type="signal peptide" evidence="1">
    <location>
        <begin position="1"/>
        <end position="20"/>
    </location>
</feature>
<proteinExistence type="predicted"/>
<keyword evidence="1" id="KW-0732">Signal</keyword>
<sequence length="60" mass="6816">MYHWCLSFLLHFSASVQNLGQSHQKDLPIVLSQLQAASIWQPHPTINKTHLSQCSISCKI</sequence>
<gene>
    <name evidence="2" type="primary">CSON011004</name>
</gene>
<reference evidence="3" key="2">
    <citation type="submission" date="2018-07" db="EMBL/GenBank/DDBJ databases">
        <authorList>
            <person name="Quirk P.G."/>
            <person name="Krulwich T.A."/>
        </authorList>
    </citation>
    <scope>NUCLEOTIDE SEQUENCE</scope>
</reference>
<accession>A0A336KTE1</accession>
<protein>
    <submittedName>
        <fullName evidence="2">CSON011004 protein</fullName>
    </submittedName>
</protein>
<dbReference type="EMBL" id="UFQT01000461">
    <property type="protein sequence ID" value="SSX24585.1"/>
    <property type="molecule type" value="Genomic_DNA"/>
</dbReference>
<dbReference type="EMBL" id="UFQS01000461">
    <property type="protein sequence ID" value="SSX04220.1"/>
    <property type="molecule type" value="Genomic_DNA"/>
</dbReference>
<evidence type="ECO:0000313" key="2">
    <source>
        <dbReference type="EMBL" id="SSX04220.1"/>
    </source>
</evidence>
<dbReference type="AlphaFoldDB" id="A0A336KTE1"/>
<evidence type="ECO:0000313" key="3">
    <source>
        <dbReference type="EMBL" id="SSX24585.1"/>
    </source>
</evidence>
<organism evidence="2">
    <name type="scientific">Culicoides sonorensis</name>
    <name type="common">Biting midge</name>
    <dbReference type="NCBI Taxonomy" id="179676"/>
    <lineage>
        <taxon>Eukaryota</taxon>
        <taxon>Metazoa</taxon>
        <taxon>Ecdysozoa</taxon>
        <taxon>Arthropoda</taxon>
        <taxon>Hexapoda</taxon>
        <taxon>Insecta</taxon>
        <taxon>Pterygota</taxon>
        <taxon>Neoptera</taxon>
        <taxon>Endopterygota</taxon>
        <taxon>Diptera</taxon>
        <taxon>Nematocera</taxon>
        <taxon>Chironomoidea</taxon>
        <taxon>Ceratopogonidae</taxon>
        <taxon>Ceratopogoninae</taxon>
        <taxon>Culicoides</taxon>
        <taxon>Monoculicoides</taxon>
    </lineage>
</organism>
<evidence type="ECO:0000256" key="1">
    <source>
        <dbReference type="SAM" id="SignalP"/>
    </source>
</evidence>
<name>A0A336KTE1_CULSO</name>